<evidence type="ECO:0000313" key="1">
    <source>
        <dbReference type="EMBL" id="KAG8240150.1"/>
    </source>
</evidence>
<dbReference type="Proteomes" id="UP000792457">
    <property type="component" value="Unassembled WGS sequence"/>
</dbReference>
<organism evidence="1 2">
    <name type="scientific">Ladona fulva</name>
    <name type="common">Scarce chaser dragonfly</name>
    <name type="synonym">Libellula fulva</name>
    <dbReference type="NCBI Taxonomy" id="123851"/>
    <lineage>
        <taxon>Eukaryota</taxon>
        <taxon>Metazoa</taxon>
        <taxon>Ecdysozoa</taxon>
        <taxon>Arthropoda</taxon>
        <taxon>Hexapoda</taxon>
        <taxon>Insecta</taxon>
        <taxon>Pterygota</taxon>
        <taxon>Palaeoptera</taxon>
        <taxon>Odonata</taxon>
        <taxon>Epiprocta</taxon>
        <taxon>Anisoptera</taxon>
        <taxon>Libelluloidea</taxon>
        <taxon>Libellulidae</taxon>
        <taxon>Ladona</taxon>
    </lineage>
</organism>
<dbReference type="EMBL" id="KZ311941">
    <property type="protein sequence ID" value="KAG8240150.1"/>
    <property type="molecule type" value="Genomic_DNA"/>
</dbReference>
<proteinExistence type="predicted"/>
<protein>
    <submittedName>
        <fullName evidence="1">Uncharacterized protein</fullName>
    </submittedName>
</protein>
<name>A0A8K0KUW1_LADFU</name>
<comment type="caution">
    <text evidence="1">The sequence shown here is derived from an EMBL/GenBank/DDBJ whole genome shotgun (WGS) entry which is preliminary data.</text>
</comment>
<reference evidence="1" key="1">
    <citation type="submission" date="2013-04" db="EMBL/GenBank/DDBJ databases">
        <authorList>
            <person name="Qu J."/>
            <person name="Murali S.C."/>
            <person name="Bandaranaike D."/>
            <person name="Bellair M."/>
            <person name="Blankenburg K."/>
            <person name="Chao H."/>
            <person name="Dinh H."/>
            <person name="Doddapaneni H."/>
            <person name="Downs B."/>
            <person name="Dugan-Rocha S."/>
            <person name="Elkadiri S."/>
            <person name="Gnanaolivu R.D."/>
            <person name="Hernandez B."/>
            <person name="Javaid M."/>
            <person name="Jayaseelan J.C."/>
            <person name="Lee S."/>
            <person name="Li M."/>
            <person name="Ming W."/>
            <person name="Munidasa M."/>
            <person name="Muniz J."/>
            <person name="Nguyen L."/>
            <person name="Ongeri F."/>
            <person name="Osuji N."/>
            <person name="Pu L.-L."/>
            <person name="Puazo M."/>
            <person name="Qu C."/>
            <person name="Quiroz J."/>
            <person name="Raj R."/>
            <person name="Weissenberger G."/>
            <person name="Xin Y."/>
            <person name="Zou X."/>
            <person name="Han Y."/>
            <person name="Richards S."/>
            <person name="Worley K."/>
            <person name="Muzny D."/>
            <person name="Gibbs R."/>
        </authorList>
    </citation>
    <scope>NUCLEOTIDE SEQUENCE</scope>
    <source>
        <strain evidence="1">Sampled in the wild</strain>
    </source>
</reference>
<keyword evidence="2" id="KW-1185">Reference proteome</keyword>
<evidence type="ECO:0000313" key="2">
    <source>
        <dbReference type="Proteomes" id="UP000792457"/>
    </source>
</evidence>
<reference evidence="1" key="2">
    <citation type="submission" date="2017-10" db="EMBL/GenBank/DDBJ databases">
        <title>Ladona fulva Genome sequencing and assembly.</title>
        <authorList>
            <person name="Murali S."/>
            <person name="Richards S."/>
            <person name="Bandaranaike D."/>
            <person name="Bellair M."/>
            <person name="Blankenburg K."/>
            <person name="Chao H."/>
            <person name="Dinh H."/>
            <person name="Doddapaneni H."/>
            <person name="Dugan-Rocha S."/>
            <person name="Elkadiri S."/>
            <person name="Gnanaolivu R."/>
            <person name="Hernandez B."/>
            <person name="Skinner E."/>
            <person name="Javaid M."/>
            <person name="Lee S."/>
            <person name="Li M."/>
            <person name="Ming W."/>
            <person name="Munidasa M."/>
            <person name="Muniz J."/>
            <person name="Nguyen L."/>
            <person name="Hughes D."/>
            <person name="Osuji N."/>
            <person name="Pu L.-L."/>
            <person name="Puazo M."/>
            <person name="Qu C."/>
            <person name="Quiroz J."/>
            <person name="Raj R."/>
            <person name="Weissenberger G."/>
            <person name="Xin Y."/>
            <person name="Zou X."/>
            <person name="Han Y."/>
            <person name="Worley K."/>
            <person name="Muzny D."/>
            <person name="Gibbs R."/>
        </authorList>
    </citation>
    <scope>NUCLEOTIDE SEQUENCE</scope>
    <source>
        <strain evidence="1">Sampled in the wild</strain>
    </source>
</reference>
<accession>A0A8K0KUW1</accession>
<sequence>MTLAMDKVISKEMTVRAASTRCDASKSTLGYCVKNLLERKEATAKLCCSDNKGTFSRMFDRDQEEILYNHVKALDSQLIASKQT</sequence>
<dbReference type="AlphaFoldDB" id="A0A8K0KUW1"/>
<dbReference type="OrthoDB" id="4327074at2759"/>
<gene>
    <name evidence="1" type="ORF">J437_LFUL017133</name>
</gene>